<evidence type="ECO:0000259" key="1">
    <source>
        <dbReference type="Pfam" id="PF02737"/>
    </source>
</evidence>
<dbReference type="InterPro" id="IPR036291">
    <property type="entry name" value="NAD(P)-bd_dom_sf"/>
</dbReference>
<keyword evidence="3" id="KW-1185">Reference proteome</keyword>
<name>A0AAE0TXH8_9PEZI</name>
<dbReference type="GO" id="GO:0006631">
    <property type="term" value="P:fatty acid metabolic process"/>
    <property type="evidence" value="ECO:0007669"/>
    <property type="project" value="InterPro"/>
</dbReference>
<evidence type="ECO:0000313" key="2">
    <source>
        <dbReference type="EMBL" id="KAK3383080.1"/>
    </source>
</evidence>
<dbReference type="GO" id="GO:0070403">
    <property type="term" value="F:NAD+ binding"/>
    <property type="evidence" value="ECO:0007669"/>
    <property type="project" value="InterPro"/>
</dbReference>
<gene>
    <name evidence="2" type="ORF">B0T24DRAFT_673001</name>
</gene>
<reference evidence="2" key="2">
    <citation type="submission" date="2023-06" db="EMBL/GenBank/DDBJ databases">
        <authorList>
            <consortium name="Lawrence Berkeley National Laboratory"/>
            <person name="Haridas S."/>
            <person name="Hensen N."/>
            <person name="Bonometti L."/>
            <person name="Westerberg I."/>
            <person name="Brannstrom I.O."/>
            <person name="Guillou S."/>
            <person name="Cros-Aarteil S."/>
            <person name="Calhoun S."/>
            <person name="Kuo A."/>
            <person name="Mondo S."/>
            <person name="Pangilinan J."/>
            <person name="Riley R."/>
            <person name="Labutti K."/>
            <person name="Andreopoulos B."/>
            <person name="Lipzen A."/>
            <person name="Chen C."/>
            <person name="Yanf M."/>
            <person name="Daum C."/>
            <person name="Ng V."/>
            <person name="Clum A."/>
            <person name="Steindorff A."/>
            <person name="Ohm R."/>
            <person name="Martin F."/>
            <person name="Silar P."/>
            <person name="Natvig D."/>
            <person name="Lalanne C."/>
            <person name="Gautier V."/>
            <person name="Ament-Velasquez S.L."/>
            <person name="Kruys A."/>
            <person name="Hutchinson M.I."/>
            <person name="Powell A.J."/>
            <person name="Barry K."/>
            <person name="Miller A.N."/>
            <person name="Grigoriev I.V."/>
            <person name="Debuchy R."/>
            <person name="Gladieux P."/>
            <person name="Thoren M.H."/>
            <person name="Johannesson H."/>
        </authorList>
    </citation>
    <scope>NUCLEOTIDE SEQUENCE</scope>
    <source>
        <strain evidence="2">CBS 958.72</strain>
    </source>
</reference>
<dbReference type="PANTHER" id="PTHR48075:SF3">
    <property type="entry name" value="3-HYDROXYACYL-COA DEHYDROGENASE"/>
    <property type="match status" value="1"/>
</dbReference>
<dbReference type="Gene3D" id="3.40.50.720">
    <property type="entry name" value="NAD(P)-binding Rossmann-like Domain"/>
    <property type="match status" value="1"/>
</dbReference>
<dbReference type="AlphaFoldDB" id="A0AAE0TXH8"/>
<comment type="caution">
    <text evidence="2">The sequence shown here is derived from an EMBL/GenBank/DDBJ whole genome shotgun (WGS) entry which is preliminary data.</text>
</comment>
<feature type="domain" description="3-hydroxyacyl-CoA dehydrogenase NAD binding" evidence="1">
    <location>
        <begin position="22"/>
        <end position="142"/>
    </location>
</feature>
<proteinExistence type="predicted"/>
<dbReference type="Pfam" id="PF02737">
    <property type="entry name" value="3HCDH_N"/>
    <property type="match status" value="1"/>
</dbReference>
<reference evidence="2" key="1">
    <citation type="journal article" date="2023" name="Mol. Phylogenet. Evol.">
        <title>Genome-scale phylogeny and comparative genomics of the fungal order Sordariales.</title>
        <authorList>
            <person name="Hensen N."/>
            <person name="Bonometti L."/>
            <person name="Westerberg I."/>
            <person name="Brannstrom I.O."/>
            <person name="Guillou S."/>
            <person name="Cros-Aarteil S."/>
            <person name="Calhoun S."/>
            <person name="Haridas S."/>
            <person name="Kuo A."/>
            <person name="Mondo S."/>
            <person name="Pangilinan J."/>
            <person name="Riley R."/>
            <person name="LaButti K."/>
            <person name="Andreopoulos B."/>
            <person name="Lipzen A."/>
            <person name="Chen C."/>
            <person name="Yan M."/>
            <person name="Daum C."/>
            <person name="Ng V."/>
            <person name="Clum A."/>
            <person name="Steindorff A."/>
            <person name="Ohm R.A."/>
            <person name="Martin F."/>
            <person name="Silar P."/>
            <person name="Natvig D.O."/>
            <person name="Lalanne C."/>
            <person name="Gautier V."/>
            <person name="Ament-Velasquez S.L."/>
            <person name="Kruys A."/>
            <person name="Hutchinson M.I."/>
            <person name="Powell A.J."/>
            <person name="Barry K."/>
            <person name="Miller A.N."/>
            <person name="Grigoriev I.V."/>
            <person name="Debuchy R."/>
            <person name="Gladieux P."/>
            <person name="Hiltunen Thoren M."/>
            <person name="Johannesson H."/>
        </authorList>
    </citation>
    <scope>NUCLEOTIDE SEQUENCE</scope>
    <source>
        <strain evidence="2">CBS 958.72</strain>
    </source>
</reference>
<evidence type="ECO:0000313" key="3">
    <source>
        <dbReference type="Proteomes" id="UP001287356"/>
    </source>
</evidence>
<organism evidence="2 3">
    <name type="scientific">Lasiosphaeria ovina</name>
    <dbReference type="NCBI Taxonomy" id="92902"/>
    <lineage>
        <taxon>Eukaryota</taxon>
        <taxon>Fungi</taxon>
        <taxon>Dikarya</taxon>
        <taxon>Ascomycota</taxon>
        <taxon>Pezizomycotina</taxon>
        <taxon>Sordariomycetes</taxon>
        <taxon>Sordariomycetidae</taxon>
        <taxon>Sordariales</taxon>
        <taxon>Lasiosphaeriaceae</taxon>
        <taxon>Lasiosphaeria</taxon>
    </lineage>
</organism>
<accession>A0AAE0TXH8</accession>
<sequence>MASRELPSPANRPVAILEGGVLGRRIATVHIREPDTKQLAGALQYVKTKLWRYKPTVSADRVDVEGFRDLAPAVGDAWLVVECVPERLGLKIDAFAELEKATRPDAILATNSSSFRSRELTAGVAPDTARRILNAHYVIPPEFEVTFLAGSHQNIKWWFGCIAFHKLSVGV</sequence>
<dbReference type="SUPFAM" id="SSF51735">
    <property type="entry name" value="NAD(P)-binding Rossmann-fold domains"/>
    <property type="match status" value="1"/>
</dbReference>
<protein>
    <recommendedName>
        <fullName evidence="1">3-hydroxyacyl-CoA dehydrogenase NAD binding domain-containing protein</fullName>
    </recommendedName>
</protein>
<dbReference type="GO" id="GO:0016491">
    <property type="term" value="F:oxidoreductase activity"/>
    <property type="evidence" value="ECO:0007669"/>
    <property type="project" value="TreeGrafter"/>
</dbReference>
<dbReference type="Proteomes" id="UP001287356">
    <property type="component" value="Unassembled WGS sequence"/>
</dbReference>
<dbReference type="PANTHER" id="PTHR48075">
    <property type="entry name" value="3-HYDROXYACYL-COA DEHYDROGENASE FAMILY PROTEIN"/>
    <property type="match status" value="1"/>
</dbReference>
<dbReference type="InterPro" id="IPR006176">
    <property type="entry name" value="3-OHacyl-CoA_DH_NAD-bd"/>
</dbReference>
<dbReference type="EMBL" id="JAULSN010000001">
    <property type="protein sequence ID" value="KAK3383080.1"/>
    <property type="molecule type" value="Genomic_DNA"/>
</dbReference>